<evidence type="ECO:0000256" key="3">
    <source>
        <dbReference type="ARBA" id="ARBA00022475"/>
    </source>
</evidence>
<comment type="caution">
    <text evidence="10">The sequence shown here is derived from an EMBL/GenBank/DDBJ whole genome shotgun (WGS) entry which is preliminary data.</text>
</comment>
<comment type="pathway">
    <text evidence="1">Cofactor biosynthesis; ubiquinone biosynthesis [regulation].</text>
</comment>
<dbReference type="InterPro" id="IPR011009">
    <property type="entry name" value="Kinase-like_dom_sf"/>
</dbReference>
<dbReference type="NCBIfam" id="TIGR01982">
    <property type="entry name" value="UbiB"/>
    <property type="match status" value="1"/>
</dbReference>
<dbReference type="AlphaFoldDB" id="A0A9W6IQP3"/>
<evidence type="ECO:0000313" key="11">
    <source>
        <dbReference type="Proteomes" id="UP001143486"/>
    </source>
</evidence>
<dbReference type="PROSITE" id="PS50011">
    <property type="entry name" value="PROTEIN_KINASE_DOM"/>
    <property type="match status" value="1"/>
</dbReference>
<accession>A0A9W6IQP3</accession>
<keyword evidence="4" id="KW-0997">Cell inner membrane</keyword>
<dbReference type="GO" id="GO:0005524">
    <property type="term" value="F:ATP binding"/>
    <property type="evidence" value="ECO:0007669"/>
    <property type="project" value="InterPro"/>
</dbReference>
<dbReference type="RefSeq" id="WP_271187933.1">
    <property type="nucleotide sequence ID" value="NZ_BSFE01000012.1"/>
</dbReference>
<organism evidence="10 11">
    <name type="scientific">Maricaulis virginensis</name>
    <dbReference type="NCBI Taxonomy" id="144022"/>
    <lineage>
        <taxon>Bacteria</taxon>
        <taxon>Pseudomonadati</taxon>
        <taxon>Pseudomonadota</taxon>
        <taxon>Alphaproteobacteria</taxon>
        <taxon>Maricaulales</taxon>
        <taxon>Maricaulaceae</taxon>
        <taxon>Maricaulis</taxon>
    </lineage>
</organism>
<dbReference type="Proteomes" id="UP001143486">
    <property type="component" value="Unassembled WGS sequence"/>
</dbReference>
<gene>
    <name evidence="10" type="primary">ubiB</name>
    <name evidence="10" type="ORF">GCM10017621_30970</name>
</gene>
<dbReference type="SUPFAM" id="SSF56112">
    <property type="entry name" value="Protein kinase-like (PK-like)"/>
    <property type="match status" value="1"/>
</dbReference>
<evidence type="ECO:0000313" key="10">
    <source>
        <dbReference type="EMBL" id="GLK53589.1"/>
    </source>
</evidence>
<dbReference type="EMBL" id="BSFE01000012">
    <property type="protein sequence ID" value="GLK53589.1"/>
    <property type="molecule type" value="Genomic_DNA"/>
</dbReference>
<dbReference type="GO" id="GO:0004672">
    <property type="term" value="F:protein kinase activity"/>
    <property type="evidence" value="ECO:0007669"/>
    <property type="project" value="InterPro"/>
</dbReference>
<dbReference type="GO" id="GO:0006744">
    <property type="term" value="P:ubiquinone biosynthetic process"/>
    <property type="evidence" value="ECO:0007669"/>
    <property type="project" value="UniProtKB-KW"/>
</dbReference>
<keyword evidence="3" id="KW-1003">Cell membrane</keyword>
<dbReference type="InterPro" id="IPR004147">
    <property type="entry name" value="ABC1_dom"/>
</dbReference>
<dbReference type="PANTHER" id="PTHR10566:SF113">
    <property type="entry name" value="PROTEIN ACTIVITY OF BC1 COMPLEX KINASE 7, CHLOROPLASTIC"/>
    <property type="match status" value="1"/>
</dbReference>
<keyword evidence="5" id="KW-0831">Ubiquinone biosynthesis</keyword>
<evidence type="ECO:0000259" key="9">
    <source>
        <dbReference type="PROSITE" id="PS50011"/>
    </source>
</evidence>
<reference evidence="10" key="2">
    <citation type="submission" date="2023-01" db="EMBL/GenBank/DDBJ databases">
        <authorList>
            <person name="Sun Q."/>
            <person name="Evtushenko L."/>
        </authorList>
    </citation>
    <scope>NUCLEOTIDE SEQUENCE</scope>
    <source>
        <strain evidence="10">VKM B-1513</strain>
    </source>
</reference>
<sequence length="512" mass="56231">MLASLASFFRLVRALVTLARHDAILPAEYQSVYPASARMLGRVTRLFARRGGADNPGERLARALESLGPSYVKFGQILATRGDVVGERFARGLARLQDKMPPFGDTEARKVLAEEFGAPAGELFAELGPPVAAASIAQVHKARTADGRDVAVKILRPDVERRIARDIRTLSLGASLAERFAPASRRLEPRKFVDTVSRSLMVETDLRLEAAAASELSEAAAVAEGYRIPAVDWSRSSKRVLTTQWIDAIPLSDIERVAESDLDRPALATRLTRAFLATALDRGVFHADMHAGNLFAGEDGTVWAVDFGIMGRIGRAERRFLALILHGFLTRDYMAAARAHFAAGYVPQHHSVEDFASALRAVGEPIFGKRADEVPMSRVLLQLFEITDLFDMRLRPELVMLQKTMVQCEGVARQLDPKHDMWGAAAPVVERWMKRELGPEGRIRDLGEDLQRLHDAVRQLPRAIDDWAEVGAMLKAGELKLGGSPRIRPWALRIAWLAAAAAAGAFAAQALF</sequence>
<keyword evidence="11" id="KW-1185">Reference proteome</keyword>
<protein>
    <recommendedName>
        <fullName evidence="9">Protein kinase domain-containing protein</fullName>
    </recommendedName>
</protein>
<proteinExistence type="inferred from homology"/>
<reference evidence="10" key="1">
    <citation type="journal article" date="2014" name="Int. J. Syst. Evol. Microbiol.">
        <title>Complete genome sequence of Corynebacterium casei LMG S-19264T (=DSM 44701T), isolated from a smear-ripened cheese.</title>
        <authorList>
            <consortium name="US DOE Joint Genome Institute (JGI-PGF)"/>
            <person name="Walter F."/>
            <person name="Albersmeier A."/>
            <person name="Kalinowski J."/>
            <person name="Ruckert C."/>
        </authorList>
    </citation>
    <scope>NUCLEOTIDE SEQUENCE</scope>
    <source>
        <strain evidence="10">VKM B-1513</strain>
    </source>
</reference>
<dbReference type="Pfam" id="PF03109">
    <property type="entry name" value="ABC1"/>
    <property type="match status" value="1"/>
</dbReference>
<feature type="domain" description="Protein kinase" evidence="9">
    <location>
        <begin position="125"/>
        <end position="512"/>
    </location>
</feature>
<dbReference type="InterPro" id="IPR050154">
    <property type="entry name" value="UbiB_kinase"/>
</dbReference>
<dbReference type="InterPro" id="IPR000719">
    <property type="entry name" value="Prot_kinase_dom"/>
</dbReference>
<keyword evidence="8" id="KW-0472">Membrane</keyword>
<evidence type="ECO:0000256" key="7">
    <source>
        <dbReference type="ARBA" id="ARBA00022989"/>
    </source>
</evidence>
<comment type="similarity">
    <text evidence="2">Belongs to the protein kinase superfamily. ADCK protein kinase family.</text>
</comment>
<evidence type="ECO:0000256" key="6">
    <source>
        <dbReference type="ARBA" id="ARBA00022692"/>
    </source>
</evidence>
<evidence type="ECO:0000256" key="4">
    <source>
        <dbReference type="ARBA" id="ARBA00022519"/>
    </source>
</evidence>
<dbReference type="PANTHER" id="PTHR10566">
    <property type="entry name" value="CHAPERONE-ACTIVITY OF BC1 COMPLEX CABC1 -RELATED"/>
    <property type="match status" value="1"/>
</dbReference>
<evidence type="ECO:0000256" key="5">
    <source>
        <dbReference type="ARBA" id="ARBA00022688"/>
    </source>
</evidence>
<dbReference type="InterPro" id="IPR010232">
    <property type="entry name" value="UbiB"/>
</dbReference>
<evidence type="ECO:0000256" key="1">
    <source>
        <dbReference type="ARBA" id="ARBA00005020"/>
    </source>
</evidence>
<evidence type="ECO:0000256" key="2">
    <source>
        <dbReference type="ARBA" id="ARBA00009670"/>
    </source>
</evidence>
<keyword evidence="6" id="KW-0812">Transmembrane</keyword>
<keyword evidence="7" id="KW-1133">Transmembrane helix</keyword>
<name>A0A9W6IQP3_9PROT</name>
<evidence type="ECO:0000256" key="8">
    <source>
        <dbReference type="ARBA" id="ARBA00023136"/>
    </source>
</evidence>